<accession>V4BA85</accession>
<dbReference type="KEGG" id="lgi:LOTGIDRAFT_237390"/>
<gene>
    <name evidence="6" type="ORF">LOTGIDRAFT_237390</name>
</gene>
<dbReference type="InterPro" id="IPR008952">
    <property type="entry name" value="Tetraspanin_EC2_sf"/>
</dbReference>
<keyword evidence="2 5" id="KW-0812">Transmembrane</keyword>
<evidence type="ECO:0000313" key="6">
    <source>
        <dbReference type="EMBL" id="ESP04356.1"/>
    </source>
</evidence>
<dbReference type="Proteomes" id="UP000030746">
    <property type="component" value="Unassembled WGS sequence"/>
</dbReference>
<dbReference type="Pfam" id="PF00335">
    <property type="entry name" value="Tetraspanin"/>
    <property type="match status" value="1"/>
</dbReference>
<comment type="subcellular location">
    <subcellularLocation>
        <location evidence="1">Membrane</location>
        <topology evidence="1">Multi-pass membrane protein</topology>
    </subcellularLocation>
</comment>
<dbReference type="EMBL" id="KB199780">
    <property type="protein sequence ID" value="ESP04356.1"/>
    <property type="molecule type" value="Genomic_DNA"/>
</dbReference>
<dbReference type="GeneID" id="20250447"/>
<evidence type="ECO:0000256" key="3">
    <source>
        <dbReference type="ARBA" id="ARBA00022989"/>
    </source>
</evidence>
<organism evidence="6 7">
    <name type="scientific">Lottia gigantea</name>
    <name type="common">Giant owl limpet</name>
    <dbReference type="NCBI Taxonomy" id="225164"/>
    <lineage>
        <taxon>Eukaryota</taxon>
        <taxon>Metazoa</taxon>
        <taxon>Spiralia</taxon>
        <taxon>Lophotrochozoa</taxon>
        <taxon>Mollusca</taxon>
        <taxon>Gastropoda</taxon>
        <taxon>Patellogastropoda</taxon>
        <taxon>Lottioidea</taxon>
        <taxon>Lottiidae</taxon>
        <taxon>Lottia</taxon>
    </lineage>
</organism>
<dbReference type="Gene3D" id="1.10.1450.10">
    <property type="entry name" value="Tetraspanin"/>
    <property type="match status" value="1"/>
</dbReference>
<evidence type="ECO:0000313" key="7">
    <source>
        <dbReference type="Proteomes" id="UP000030746"/>
    </source>
</evidence>
<keyword evidence="3 5" id="KW-1133">Transmembrane helix</keyword>
<proteinExistence type="predicted"/>
<dbReference type="GO" id="GO:0016020">
    <property type="term" value="C:membrane"/>
    <property type="evidence" value="ECO:0007669"/>
    <property type="project" value="UniProtKB-SubCell"/>
</dbReference>
<name>V4BA85_LOTGI</name>
<dbReference type="InterPro" id="IPR018499">
    <property type="entry name" value="Tetraspanin/Peripherin"/>
</dbReference>
<evidence type="ECO:0000256" key="2">
    <source>
        <dbReference type="ARBA" id="ARBA00022692"/>
    </source>
</evidence>
<evidence type="ECO:0000256" key="5">
    <source>
        <dbReference type="SAM" id="Phobius"/>
    </source>
</evidence>
<dbReference type="OrthoDB" id="5982705at2759"/>
<evidence type="ECO:0008006" key="8">
    <source>
        <dbReference type="Google" id="ProtNLM"/>
    </source>
</evidence>
<sequence length="214" mass="24067">MQPFDGYANEYRNQCFQQKVYNDYETMFTVFLSRALIGCTDEQSNQLTAICDTGIVAIAIKVKEATGKKTVEMLSKQYEKTYDTSNTASIFLDYYQVENMCCGINGPTDYDKFTKWRENFKQDNISGKSIVPISCCGQQNSTKSYLFLESDGSCPNNGGTQDGCLKPVLEHIQAYDRYIIAAAVIVGLVEVLGLILGLYIAFNVAKDPEYKRMK</sequence>
<dbReference type="AlphaFoldDB" id="V4BA85"/>
<dbReference type="SUPFAM" id="SSF48652">
    <property type="entry name" value="Tetraspanin"/>
    <property type="match status" value="1"/>
</dbReference>
<dbReference type="RefSeq" id="XP_009044959.1">
    <property type="nucleotide sequence ID" value="XM_009046711.1"/>
</dbReference>
<dbReference type="CTD" id="20250447"/>
<dbReference type="HOGENOM" id="CLU_1290270_0_0_1"/>
<reference evidence="6 7" key="1">
    <citation type="journal article" date="2013" name="Nature">
        <title>Insights into bilaterian evolution from three spiralian genomes.</title>
        <authorList>
            <person name="Simakov O."/>
            <person name="Marletaz F."/>
            <person name="Cho S.J."/>
            <person name="Edsinger-Gonzales E."/>
            <person name="Havlak P."/>
            <person name="Hellsten U."/>
            <person name="Kuo D.H."/>
            <person name="Larsson T."/>
            <person name="Lv J."/>
            <person name="Arendt D."/>
            <person name="Savage R."/>
            <person name="Osoegawa K."/>
            <person name="de Jong P."/>
            <person name="Grimwood J."/>
            <person name="Chapman J.A."/>
            <person name="Shapiro H."/>
            <person name="Aerts A."/>
            <person name="Otillar R.P."/>
            <person name="Terry A.Y."/>
            <person name="Boore J.L."/>
            <person name="Grigoriev I.V."/>
            <person name="Lindberg D.R."/>
            <person name="Seaver E.C."/>
            <person name="Weisblat D.A."/>
            <person name="Putnam N.H."/>
            <person name="Rokhsar D.S."/>
        </authorList>
    </citation>
    <scope>NUCLEOTIDE SEQUENCE [LARGE SCALE GENOMIC DNA]</scope>
</reference>
<protein>
    <recommendedName>
        <fullName evidence="8">Tetraspanin</fullName>
    </recommendedName>
</protein>
<evidence type="ECO:0000256" key="1">
    <source>
        <dbReference type="ARBA" id="ARBA00004141"/>
    </source>
</evidence>
<keyword evidence="4 5" id="KW-0472">Membrane</keyword>
<feature type="transmembrane region" description="Helical" evidence="5">
    <location>
        <begin position="178"/>
        <end position="205"/>
    </location>
</feature>
<evidence type="ECO:0000256" key="4">
    <source>
        <dbReference type="ARBA" id="ARBA00023136"/>
    </source>
</evidence>
<keyword evidence="7" id="KW-1185">Reference proteome</keyword>